<dbReference type="AlphaFoldDB" id="A0A0J1GM86"/>
<dbReference type="InterPro" id="IPR011990">
    <property type="entry name" value="TPR-like_helical_dom_sf"/>
</dbReference>
<sequence length="461" mass="51961">MSLIFAKKDETGNVCIVSDTRLNYQESRELPAHSDYQKNGGLKLFLVDSRRVAIAFAGCSAEAQDAFDKIDLQTFELDKVVHTLTQSSLSRNTDYIMCHAGDNLIYRISCGQVSQPDFAYIGDFDGYQLLTRNIKHSSGLSDLERAMDVVISDANVESVGGFCISAISDVGKFRYVKKHYFSQFKGRIQLSTTPVQIPFVSNAANDTYSYAWTGNENGFGFFFYEAKLGLIYFPLTIRPVEVLPGIDLQQFGIALSKYSLTLPVKMDATNEEESLIDFAYELYKSSQYVRCIDKVESLTNSVKVNPKVNFQANYLLSCCYKELGIETETKCQISAVEYLERAVQGFELLTVNYEPEFNVLANKGIALNYLGYIQNDLLVKKARFDNAVHDFTLALELDSKQALPYQNRAAANYELLRFCQNQYEFAQLIKKIVLDCDLALTIEPNLQIAASLKMHVLSMRA</sequence>
<evidence type="ECO:0000313" key="1">
    <source>
        <dbReference type="EMBL" id="KLV00840.1"/>
    </source>
</evidence>
<keyword evidence="2" id="KW-1185">Reference proteome</keyword>
<dbReference type="EMBL" id="LDOV01000019">
    <property type="protein sequence ID" value="KLV00840.1"/>
    <property type="molecule type" value="Genomic_DNA"/>
</dbReference>
<dbReference type="RefSeq" id="WP_047874363.1">
    <property type="nucleotide sequence ID" value="NZ_BMYC01000012.1"/>
</dbReference>
<dbReference type="OrthoDB" id="9875894at2"/>
<dbReference type="SUPFAM" id="SSF48452">
    <property type="entry name" value="TPR-like"/>
    <property type="match status" value="1"/>
</dbReference>
<dbReference type="PATRIC" id="fig|754436.4.peg.2226"/>
<dbReference type="Proteomes" id="UP000036426">
    <property type="component" value="Unassembled WGS sequence"/>
</dbReference>
<protein>
    <recommendedName>
        <fullName evidence="3">Tetratricopeptide repeat protein</fullName>
    </recommendedName>
</protein>
<name>A0A0J1GM86_9GAMM</name>
<evidence type="ECO:0008006" key="3">
    <source>
        <dbReference type="Google" id="ProtNLM"/>
    </source>
</evidence>
<comment type="caution">
    <text evidence="1">The sequence shown here is derived from an EMBL/GenBank/DDBJ whole genome shotgun (WGS) entry which is preliminary data.</text>
</comment>
<gene>
    <name evidence="1" type="ORF">ABT58_10495</name>
</gene>
<dbReference type="Gene3D" id="1.25.40.10">
    <property type="entry name" value="Tetratricopeptide repeat domain"/>
    <property type="match status" value="1"/>
</dbReference>
<organism evidence="1 2">
    <name type="scientific">Photobacterium aphoticum</name>
    <dbReference type="NCBI Taxonomy" id="754436"/>
    <lineage>
        <taxon>Bacteria</taxon>
        <taxon>Pseudomonadati</taxon>
        <taxon>Pseudomonadota</taxon>
        <taxon>Gammaproteobacteria</taxon>
        <taxon>Vibrionales</taxon>
        <taxon>Vibrionaceae</taxon>
        <taxon>Photobacterium</taxon>
    </lineage>
</organism>
<accession>A0A0J1GM86</accession>
<evidence type="ECO:0000313" key="2">
    <source>
        <dbReference type="Proteomes" id="UP000036426"/>
    </source>
</evidence>
<proteinExistence type="predicted"/>
<reference evidence="1 2" key="1">
    <citation type="submission" date="2015-05" db="EMBL/GenBank/DDBJ databases">
        <title>Photobacterium galathea sp. nov.</title>
        <authorList>
            <person name="Machado H."/>
            <person name="Gram L."/>
        </authorList>
    </citation>
    <scope>NUCLEOTIDE SEQUENCE [LARGE SCALE GENOMIC DNA]</scope>
    <source>
        <strain evidence="1 2">DSM 25995</strain>
    </source>
</reference>